<accession>A0ABV8T641</accession>
<organism evidence="1 2">
    <name type="scientific">Streptomyces andamanensis</name>
    <dbReference type="NCBI Taxonomy" id="1565035"/>
    <lineage>
        <taxon>Bacteria</taxon>
        <taxon>Bacillati</taxon>
        <taxon>Actinomycetota</taxon>
        <taxon>Actinomycetes</taxon>
        <taxon>Kitasatosporales</taxon>
        <taxon>Streptomycetaceae</taxon>
        <taxon>Streptomyces</taxon>
    </lineage>
</organism>
<dbReference type="Proteomes" id="UP001595824">
    <property type="component" value="Unassembled WGS sequence"/>
</dbReference>
<reference evidence="2" key="1">
    <citation type="journal article" date="2019" name="Int. J. Syst. Evol. Microbiol.">
        <title>The Global Catalogue of Microorganisms (GCM) 10K type strain sequencing project: providing services to taxonomists for standard genome sequencing and annotation.</title>
        <authorList>
            <consortium name="The Broad Institute Genomics Platform"/>
            <consortium name="The Broad Institute Genome Sequencing Center for Infectious Disease"/>
            <person name="Wu L."/>
            <person name="Ma J."/>
        </authorList>
    </citation>
    <scope>NUCLEOTIDE SEQUENCE [LARGE SCALE GENOMIC DNA]</scope>
    <source>
        <strain evidence="2">PCU 347</strain>
    </source>
</reference>
<name>A0ABV8T641_9ACTN</name>
<evidence type="ECO:0000313" key="2">
    <source>
        <dbReference type="Proteomes" id="UP001595824"/>
    </source>
</evidence>
<gene>
    <name evidence="1" type="ORF">ACFPC0_01360</name>
</gene>
<dbReference type="EMBL" id="JBHSDP010000003">
    <property type="protein sequence ID" value="MFC4326498.1"/>
    <property type="molecule type" value="Genomic_DNA"/>
</dbReference>
<keyword evidence="2" id="KW-1185">Reference proteome</keyword>
<sequence length="57" mass="6230">MIAPQPKDRNYRTVIACRTIDAHPVDVSGKAVELALDCVREGWVPARSPSDASRPRG</sequence>
<comment type="caution">
    <text evidence="1">The sequence shown here is derived from an EMBL/GenBank/DDBJ whole genome shotgun (WGS) entry which is preliminary data.</text>
</comment>
<proteinExistence type="predicted"/>
<protein>
    <submittedName>
        <fullName evidence="1">Uncharacterized protein</fullName>
    </submittedName>
</protein>
<evidence type="ECO:0000313" key="1">
    <source>
        <dbReference type="EMBL" id="MFC4326498.1"/>
    </source>
</evidence>
<dbReference type="RefSeq" id="WP_381736564.1">
    <property type="nucleotide sequence ID" value="NZ_JBHSDP010000003.1"/>
</dbReference>